<keyword evidence="2 4" id="KW-1133">Transmembrane helix</keyword>
<proteinExistence type="predicted"/>
<dbReference type="AlphaFoldDB" id="A0A644WXN0"/>
<dbReference type="GO" id="GO:0005524">
    <property type="term" value="F:ATP binding"/>
    <property type="evidence" value="ECO:0007669"/>
    <property type="project" value="InterPro"/>
</dbReference>
<evidence type="ECO:0000313" key="5">
    <source>
        <dbReference type="EMBL" id="MPM06803.1"/>
    </source>
</evidence>
<evidence type="ECO:0000256" key="4">
    <source>
        <dbReference type="SAM" id="Phobius"/>
    </source>
</evidence>
<feature type="transmembrane region" description="Helical" evidence="4">
    <location>
        <begin position="61"/>
        <end position="83"/>
    </location>
</feature>
<dbReference type="EMBL" id="VSSQ01001267">
    <property type="protein sequence ID" value="MPM06803.1"/>
    <property type="molecule type" value="Genomic_DNA"/>
</dbReference>
<feature type="transmembrane region" description="Helical" evidence="4">
    <location>
        <begin position="18"/>
        <end position="41"/>
    </location>
</feature>
<keyword evidence="3 4" id="KW-0472">Membrane</keyword>
<dbReference type="GO" id="GO:0016020">
    <property type="term" value="C:membrane"/>
    <property type="evidence" value="ECO:0007669"/>
    <property type="project" value="InterPro"/>
</dbReference>
<accession>A0A644WXN0</accession>
<evidence type="ECO:0000256" key="1">
    <source>
        <dbReference type="ARBA" id="ARBA00022692"/>
    </source>
</evidence>
<name>A0A644WXN0_9ZZZZ</name>
<evidence type="ECO:0000256" key="2">
    <source>
        <dbReference type="ARBA" id="ARBA00022989"/>
    </source>
</evidence>
<gene>
    <name evidence="5" type="ORF">SDC9_53106</name>
</gene>
<dbReference type="Gene3D" id="1.20.1560.10">
    <property type="entry name" value="ABC transporter type 1, transmembrane domain"/>
    <property type="match status" value="1"/>
</dbReference>
<protein>
    <submittedName>
        <fullName evidence="5">Uncharacterized protein</fullName>
    </submittedName>
</protein>
<dbReference type="InterPro" id="IPR036640">
    <property type="entry name" value="ABC1_TM_sf"/>
</dbReference>
<keyword evidence="1 4" id="KW-0812">Transmembrane</keyword>
<comment type="caution">
    <text evidence="5">The sequence shown here is derived from an EMBL/GenBank/DDBJ whole genome shotgun (WGS) entry which is preliminary data.</text>
</comment>
<evidence type="ECO:0000256" key="3">
    <source>
        <dbReference type="ARBA" id="ARBA00023136"/>
    </source>
</evidence>
<organism evidence="5">
    <name type="scientific">bioreactor metagenome</name>
    <dbReference type="NCBI Taxonomy" id="1076179"/>
    <lineage>
        <taxon>unclassified sequences</taxon>
        <taxon>metagenomes</taxon>
        <taxon>ecological metagenomes</taxon>
    </lineage>
</organism>
<reference evidence="5" key="1">
    <citation type="submission" date="2019-08" db="EMBL/GenBank/DDBJ databases">
        <authorList>
            <person name="Kucharzyk K."/>
            <person name="Murdoch R.W."/>
            <person name="Higgins S."/>
            <person name="Loffler F."/>
        </authorList>
    </citation>
    <scope>NUCLEOTIDE SEQUENCE</scope>
</reference>
<sequence>MSATSTEDIYEGISTIKFVFITLLFGFCGGCLGFFFISWYYKTFSRNVPVPADAIAIANTYIVYTTFIFTGLAIFLALATYYFSIQQAKSRKHLEHELLDKLLNQCKKDKKIGIQLITQLIENQKAIQRFEELHGEKIRETVESYMEQYVSVMTNQPKKSVSVPDRIDILRDKVKKSESSAEPEQLSEKSIGKVQQLLNRVRYKK</sequence>